<dbReference type="VEuPathDB" id="FungiDB:MFRU_038g00330"/>
<comment type="caution">
    <text evidence="2">The sequence shown here is derived from an EMBL/GenBank/DDBJ whole genome shotgun (WGS) entry which is preliminary data.</text>
</comment>
<dbReference type="Proteomes" id="UP000322873">
    <property type="component" value="Unassembled WGS sequence"/>
</dbReference>
<reference evidence="2 3" key="1">
    <citation type="submission" date="2019-06" db="EMBL/GenBank/DDBJ databases">
        <title>Genome Sequence of the Brown Rot Fungal Pathogen Monilinia fructicola.</title>
        <authorList>
            <person name="De Miccolis Angelini R.M."/>
            <person name="Landi L."/>
            <person name="Abate D."/>
            <person name="Pollastro S."/>
            <person name="Romanazzi G."/>
            <person name="Faretra F."/>
        </authorList>
    </citation>
    <scope>NUCLEOTIDE SEQUENCE [LARGE SCALE GENOMIC DNA]</scope>
    <source>
        <strain evidence="2 3">Mfrc123</strain>
    </source>
</reference>
<dbReference type="EMBL" id="VICG01000003">
    <property type="protein sequence ID" value="KAA8573437.1"/>
    <property type="molecule type" value="Genomic_DNA"/>
</dbReference>
<keyword evidence="3" id="KW-1185">Reference proteome</keyword>
<feature type="compositionally biased region" description="Basic residues" evidence="1">
    <location>
        <begin position="234"/>
        <end position="257"/>
    </location>
</feature>
<protein>
    <submittedName>
        <fullName evidence="2">Uncharacterized protein</fullName>
    </submittedName>
</protein>
<evidence type="ECO:0000256" key="1">
    <source>
        <dbReference type="SAM" id="MobiDB-lite"/>
    </source>
</evidence>
<evidence type="ECO:0000313" key="2">
    <source>
        <dbReference type="EMBL" id="KAA8573437.1"/>
    </source>
</evidence>
<accession>A0A5M9JXS1</accession>
<feature type="region of interest" description="Disordered" evidence="1">
    <location>
        <begin position="208"/>
        <end position="257"/>
    </location>
</feature>
<dbReference type="AlphaFoldDB" id="A0A5M9JXS1"/>
<name>A0A5M9JXS1_MONFR</name>
<proteinExistence type="predicted"/>
<organism evidence="2 3">
    <name type="scientific">Monilinia fructicola</name>
    <name type="common">Brown rot fungus</name>
    <name type="synonym">Ciboria fructicola</name>
    <dbReference type="NCBI Taxonomy" id="38448"/>
    <lineage>
        <taxon>Eukaryota</taxon>
        <taxon>Fungi</taxon>
        <taxon>Dikarya</taxon>
        <taxon>Ascomycota</taxon>
        <taxon>Pezizomycotina</taxon>
        <taxon>Leotiomycetes</taxon>
        <taxon>Helotiales</taxon>
        <taxon>Sclerotiniaceae</taxon>
        <taxon>Monilinia</taxon>
    </lineage>
</organism>
<gene>
    <name evidence="2" type="ORF">EYC84_005022</name>
</gene>
<dbReference type="OrthoDB" id="3530301at2759"/>
<evidence type="ECO:0000313" key="3">
    <source>
        <dbReference type="Proteomes" id="UP000322873"/>
    </source>
</evidence>
<sequence>MAHQGSFPGGEKRTSKIYHTVLPELGRLLLSQHLPSVNGKEVTVDEFAAAVERATAFIQGKEVFLQLQIVRPDYVQFLIDREAWEVFCGGPNQKGSPNYRPFPSRDPRIDLPLPRCFDPGFLTPDTYALVFRDGLHPDCPDCRCGVLCSRDGAEYVDRCPYSDGGLRVTTPQEEYAAFRERLEEQSRKLGYKNSDERWERECEIEEAREEERRKGEVGMEEGEEAVVKGGMRVGRAKTLVKQRKKKEEKHLLRCSHM</sequence>